<accession>A0A1E7LJW6</accession>
<gene>
    <name evidence="2" type="ORF">AN221_33310</name>
</gene>
<protein>
    <submittedName>
        <fullName evidence="2">Uncharacterized protein</fullName>
    </submittedName>
</protein>
<feature type="region of interest" description="Disordered" evidence="1">
    <location>
        <begin position="1"/>
        <end position="79"/>
    </location>
</feature>
<evidence type="ECO:0000313" key="3">
    <source>
        <dbReference type="Proteomes" id="UP000175971"/>
    </source>
</evidence>
<evidence type="ECO:0000313" key="2">
    <source>
        <dbReference type="EMBL" id="OEV16454.1"/>
    </source>
</evidence>
<name>A0A1E7LJW6_9ACTN</name>
<sequence>MLDVVAAAQEQRYEDGVGPAQTVQGVGEQRPVQLDVAEPDVEPGAQVADPVQEREDGPQGPRVAAAVGDDEEGGRGVAGGVRGGRAACCGGGPGAVHGSAGSVPGDEAELGGELGGDTGEELRGAVEGHGGVAVGPSGSGERGRGRVRRPVGVLRGRLRHGPMVPGGGCRAVA</sequence>
<keyword evidence="3" id="KW-1185">Reference proteome</keyword>
<dbReference type="Proteomes" id="UP000175971">
    <property type="component" value="Unassembled WGS sequence"/>
</dbReference>
<dbReference type="AlphaFoldDB" id="A0A1E7LJW6"/>
<evidence type="ECO:0000256" key="1">
    <source>
        <dbReference type="SAM" id="MobiDB-lite"/>
    </source>
</evidence>
<dbReference type="EMBL" id="LJGZ01000103">
    <property type="protein sequence ID" value="OEV16454.1"/>
    <property type="molecule type" value="Genomic_DNA"/>
</dbReference>
<reference evidence="2 3" key="1">
    <citation type="journal article" date="2016" name="Front. Microbiol.">
        <title>Comparative Genomics Analysis of Streptomyces Species Reveals Their Adaptation to the Marine Environment and Their Diversity at the Genomic Level.</title>
        <authorList>
            <person name="Tian X."/>
            <person name="Zhang Z."/>
            <person name="Yang T."/>
            <person name="Chen M."/>
            <person name="Li J."/>
            <person name="Chen F."/>
            <person name="Yang J."/>
            <person name="Li W."/>
            <person name="Zhang B."/>
            <person name="Zhang Z."/>
            <person name="Wu J."/>
            <person name="Zhang C."/>
            <person name="Long L."/>
            <person name="Xiao J."/>
        </authorList>
    </citation>
    <scope>NUCLEOTIDE SEQUENCE [LARGE SCALE GENOMIC DNA]</scope>
    <source>
        <strain evidence="2 3">SCSIO M10372</strain>
    </source>
</reference>
<proteinExistence type="predicted"/>
<comment type="caution">
    <text evidence="2">The sequence shown here is derived from an EMBL/GenBank/DDBJ whole genome shotgun (WGS) entry which is preliminary data.</text>
</comment>
<organism evidence="2 3">
    <name type="scientific">Streptomyces nanshensis</name>
    <dbReference type="NCBI Taxonomy" id="518642"/>
    <lineage>
        <taxon>Bacteria</taxon>
        <taxon>Bacillati</taxon>
        <taxon>Actinomycetota</taxon>
        <taxon>Actinomycetes</taxon>
        <taxon>Kitasatosporales</taxon>
        <taxon>Streptomycetaceae</taxon>
        <taxon>Streptomyces</taxon>
    </lineage>
</organism>